<proteinExistence type="predicted"/>
<evidence type="ECO:0008006" key="3">
    <source>
        <dbReference type="Google" id="ProtNLM"/>
    </source>
</evidence>
<dbReference type="RefSeq" id="WP_261973133.1">
    <property type="nucleotide sequence ID" value="NZ_CP103460.1"/>
</dbReference>
<sequence length="436" mass="50919">MNNDEIKILYNELLNDSKFKPQKRGFEFEKLIEAKLENEKLEPRASYKPKGEQVDGSFFWEGQTYLLEAKWVKDKLPASSIYAFKGKLDGKFHSTSGVFLAVNGYNKDVEDALKFGKSLNILLFDRNDISLIFNNKVSFLDVLKFKLREAGDTGSLNVPYELKKRAKNISETQSVKYINIASFSKKYNKQTKSEDLLIFVEGQNDVPLIDNLLKPLESDFSLSYKIVVLEGSRNIRQLPALLNLYAKYHQTKALIVFLDDDQATLQMKSVIENTIDQLENSSIPIDTKFFFLKDDLKNELKNTDRIISKEDLKHFTKSQLYIELNNFILNITEEYYDPEVDIPLDAFNAVMDRAEWNYEKSEITFSEDVQYDTVIDNIEDLVEYLNEAMVSEMQGRMPLYWLKEQDSLDYDTEAREYLHKYLYDELEKLKWDIDAL</sequence>
<dbReference type="InterPro" id="IPR011335">
    <property type="entry name" value="Restrct_endonuc-II-like"/>
</dbReference>
<accession>A0AAJ1QWW2</accession>
<dbReference type="Proteomes" id="UP001228636">
    <property type="component" value="Unassembled WGS sequence"/>
</dbReference>
<dbReference type="AlphaFoldDB" id="A0AAJ1QWW2"/>
<protein>
    <recommendedName>
        <fullName evidence="3">Restriction endonuclease type IV Mrr domain-containing protein</fullName>
    </recommendedName>
</protein>
<evidence type="ECO:0000313" key="1">
    <source>
        <dbReference type="EMBL" id="MDN3619532.1"/>
    </source>
</evidence>
<evidence type="ECO:0000313" key="2">
    <source>
        <dbReference type="Proteomes" id="UP001228636"/>
    </source>
</evidence>
<gene>
    <name evidence="1" type="ORF">QWY81_08720</name>
</gene>
<comment type="caution">
    <text evidence="1">The sequence shown here is derived from an EMBL/GenBank/DDBJ whole genome shotgun (WGS) entry which is preliminary data.</text>
</comment>
<reference evidence="1 2" key="1">
    <citation type="journal article" date="2014" name="Int. J. Syst. Evol. Microbiol.">
        <title>Complete genome sequence of Corynebacterium casei LMG S-19264T (=DSM 44701T), isolated from a smear-ripened cheese.</title>
        <authorList>
            <consortium name="US DOE Joint Genome Institute (JGI-PGF)"/>
            <person name="Walter F."/>
            <person name="Albersmeier A."/>
            <person name="Kalinowski J."/>
            <person name="Ruckert C."/>
        </authorList>
    </citation>
    <scope>NUCLEOTIDE SEQUENCE [LARGE SCALE GENOMIC DNA]</scope>
    <source>
        <strain evidence="1 2">CECT 8670</strain>
    </source>
</reference>
<name>A0AAJ1QWW2_9FLAO</name>
<dbReference type="EMBL" id="JAUFQH010000006">
    <property type="protein sequence ID" value="MDN3619532.1"/>
    <property type="molecule type" value="Genomic_DNA"/>
</dbReference>
<dbReference type="SUPFAM" id="SSF52980">
    <property type="entry name" value="Restriction endonuclease-like"/>
    <property type="match status" value="1"/>
</dbReference>
<organism evidence="1 2">
    <name type="scientific">Polaribacter sejongensis</name>
    <dbReference type="NCBI Taxonomy" id="985043"/>
    <lineage>
        <taxon>Bacteria</taxon>
        <taxon>Pseudomonadati</taxon>
        <taxon>Bacteroidota</taxon>
        <taxon>Flavobacteriia</taxon>
        <taxon>Flavobacteriales</taxon>
        <taxon>Flavobacteriaceae</taxon>
    </lineage>
</organism>